<evidence type="ECO:0000313" key="3">
    <source>
        <dbReference type="EMBL" id="USV56160.1"/>
    </source>
</evidence>
<dbReference type="PANTHER" id="PTHR30535:SF34">
    <property type="entry name" value="MOLYBDATE-BINDING PROTEIN MOLA"/>
    <property type="match status" value="1"/>
</dbReference>
<protein>
    <submittedName>
        <fullName evidence="3">Cobalamin-binding protein</fullName>
    </submittedName>
</protein>
<organism evidence="3 4">
    <name type="scientific">Aeromonas encheleia</name>
    <dbReference type="NCBI Taxonomy" id="73010"/>
    <lineage>
        <taxon>Bacteria</taxon>
        <taxon>Pseudomonadati</taxon>
        <taxon>Pseudomonadota</taxon>
        <taxon>Gammaproteobacteria</taxon>
        <taxon>Aeromonadales</taxon>
        <taxon>Aeromonadaceae</taxon>
        <taxon>Aeromonas</taxon>
    </lineage>
</organism>
<dbReference type="PROSITE" id="PS50983">
    <property type="entry name" value="FE_B12_PBP"/>
    <property type="match status" value="1"/>
</dbReference>
<keyword evidence="4" id="KW-1185">Reference proteome</keyword>
<dbReference type="Proteomes" id="UP001056890">
    <property type="component" value="Chromosome"/>
</dbReference>
<sequence>MASIFSPRTLGALVCLLCWPLAGLAQTPQRIISLTPHLTELLFDIGAGDRIVATDDASDFPPEAQAKPRVANYRSINLEALLAQKPDLVVAWRSAQSRMLAPVEQLGIPIFYSEPTDFASLADEMRRLGTLLAVEQQANREADAYLARLDALKSRYGQPKPVSVFYQLWTPPLTSVNDSTWPGQAIALCGGSNVTAAAKTPYPQIGLEQVLKANPRLILAGSRDPAVLAHWQQWSMLDAVKHRRLALINPDELHRFTPRALNAVEQLCEAIAQSTTVSQ</sequence>
<name>A0AAE9MD10_9GAMM</name>
<dbReference type="RefSeq" id="WP_252994560.1">
    <property type="nucleotide sequence ID" value="NZ_CP099717.1"/>
</dbReference>
<dbReference type="InterPro" id="IPR002491">
    <property type="entry name" value="ABC_transptr_periplasmic_BD"/>
</dbReference>
<dbReference type="Pfam" id="PF01497">
    <property type="entry name" value="Peripla_BP_2"/>
    <property type="match status" value="1"/>
</dbReference>
<dbReference type="GO" id="GO:0071281">
    <property type="term" value="P:cellular response to iron ion"/>
    <property type="evidence" value="ECO:0007669"/>
    <property type="project" value="TreeGrafter"/>
</dbReference>
<evidence type="ECO:0000259" key="2">
    <source>
        <dbReference type="PROSITE" id="PS50983"/>
    </source>
</evidence>
<keyword evidence="1" id="KW-0732">Signal</keyword>
<dbReference type="EMBL" id="CP099717">
    <property type="protein sequence ID" value="USV56160.1"/>
    <property type="molecule type" value="Genomic_DNA"/>
</dbReference>
<feature type="domain" description="Fe/B12 periplasmic-binding" evidence="2">
    <location>
        <begin position="30"/>
        <end position="275"/>
    </location>
</feature>
<evidence type="ECO:0000313" key="4">
    <source>
        <dbReference type="Proteomes" id="UP001056890"/>
    </source>
</evidence>
<dbReference type="AlphaFoldDB" id="A0AAE9MD10"/>
<dbReference type="NCBIfam" id="NF038402">
    <property type="entry name" value="TroA_like"/>
    <property type="match status" value="1"/>
</dbReference>
<dbReference type="Gene3D" id="3.40.50.1980">
    <property type="entry name" value="Nitrogenase molybdenum iron protein domain"/>
    <property type="match status" value="2"/>
</dbReference>
<proteinExistence type="predicted"/>
<dbReference type="SUPFAM" id="SSF53807">
    <property type="entry name" value="Helical backbone' metal receptor"/>
    <property type="match status" value="1"/>
</dbReference>
<dbReference type="CDD" id="cd01144">
    <property type="entry name" value="BtuF"/>
    <property type="match status" value="1"/>
</dbReference>
<gene>
    <name evidence="3" type="ORF">NHF51_12415</name>
</gene>
<reference evidence="3" key="1">
    <citation type="submission" date="2022-06" db="EMBL/GenBank/DDBJ databases">
        <title>Complete Genome of Aeromonas sp. Strain SOD01 Isolated from an Urban Freshwater Stream.</title>
        <authorList>
            <person name="Williams L.E."/>
            <person name="Brysgel T."/>
            <person name="Capestro E.M."/>
            <person name="Foltz G.V."/>
            <person name="Gardner A.E."/>
            <person name="Ingrassia J."/>
            <person name="Peterson E."/>
            <person name="Arruda J."/>
            <person name="Flaherty I."/>
            <person name="Hunt M."/>
            <person name="Pappas G."/>
            <person name="Ramsaran S."/>
            <person name="Rocha M."/>
        </authorList>
    </citation>
    <scope>NUCLEOTIDE SEQUENCE</scope>
    <source>
        <strain evidence="3">SOD01</strain>
    </source>
</reference>
<accession>A0AAE9MD10</accession>
<dbReference type="PANTHER" id="PTHR30535">
    <property type="entry name" value="VITAMIN B12-BINDING PROTEIN"/>
    <property type="match status" value="1"/>
</dbReference>
<evidence type="ECO:0000256" key="1">
    <source>
        <dbReference type="ARBA" id="ARBA00022729"/>
    </source>
</evidence>
<dbReference type="InterPro" id="IPR054828">
    <property type="entry name" value="Vit_B12_bind_prot"/>
</dbReference>
<dbReference type="InterPro" id="IPR050902">
    <property type="entry name" value="ABC_Transporter_SBP"/>
</dbReference>